<feature type="transmembrane region" description="Helical" evidence="6">
    <location>
        <begin position="414"/>
        <end position="438"/>
    </location>
</feature>
<sequence>MTRRSLAPVAAGVVLAAGATTVVLLAGGGAPQAPVAGIPDPGRLTGWGLPLLRLASDVLAVAVVAALLVTPLTMRRPADELGSTAFRALRPVRPLAAAWFVVALAQVVLAYSDQFAVPVTSIRWHELRGFATGVDQPRALLAQAALALVVAVAARWVLTARAALVLLGLGLAAVVPPLLTGHAASAGHHDTAVLALVVHVTTAVVWIGGVLALWWHLAVAGQVRDRALRRFSSLAGWCLGLTAASGIVSAWVRLGSLGHLASSYGVVVLVKTAALLALGAIGLSVRRRVVALAVPDWALLLRLAGLELLVMAVAVGAGVGLARTPPPAPTTLTTLAETLLGGPLPPAPTLGRLLWSFTPSGLGFLVVGVGAAAYLVGIRTLRRRGDHWSLGRTIVWFAGLAVVGYATFGGLGTYSGVMFSAHMAAHMLLSMVAPILLVSGRPLQLALRALPGSDVPGGTGPRQLLAAALDSRLSRLVLHPVTAAVLLVGSLYAVYFSGLFDTLMRHHLGHLAMEAHFLLAGLVFFEVLIGDRPGRGTSYVGRLMLLLVTMPFHAFFSISVMGSERIIGGDYFRLLDVPYVRSLADDQQLAGAMNWALGEVPMVMVIVVLVIQWWRDDDREARRRDRAADRDGDAELAAYNAMLQRAAADLPRERPWA</sequence>
<feature type="transmembrane region" description="Helical" evidence="6">
    <location>
        <begin position="165"/>
        <end position="186"/>
    </location>
</feature>
<comment type="subcellular location">
    <subcellularLocation>
        <location evidence="1">Cell membrane</location>
        <topology evidence="1">Multi-pass membrane protein</topology>
    </subcellularLocation>
</comment>
<feature type="domain" description="Copper resistance protein D" evidence="7">
    <location>
        <begin position="226"/>
        <end position="320"/>
    </location>
</feature>
<keyword evidence="3 6" id="KW-0812">Transmembrane</keyword>
<evidence type="ECO:0000259" key="7">
    <source>
        <dbReference type="Pfam" id="PF05425"/>
    </source>
</evidence>
<dbReference type="Proteomes" id="UP001597229">
    <property type="component" value="Unassembled WGS sequence"/>
</dbReference>
<feature type="transmembrane region" description="Helical" evidence="6">
    <location>
        <begin position="541"/>
        <end position="562"/>
    </location>
</feature>
<feature type="transmembrane region" description="Helical" evidence="6">
    <location>
        <begin position="353"/>
        <end position="377"/>
    </location>
</feature>
<evidence type="ECO:0000256" key="5">
    <source>
        <dbReference type="ARBA" id="ARBA00023136"/>
    </source>
</evidence>
<feature type="transmembrane region" description="Helical" evidence="6">
    <location>
        <begin position="508"/>
        <end position="529"/>
    </location>
</feature>
<feature type="transmembrane region" description="Helical" evidence="6">
    <location>
        <begin position="231"/>
        <end position="252"/>
    </location>
</feature>
<evidence type="ECO:0000256" key="2">
    <source>
        <dbReference type="ARBA" id="ARBA00022475"/>
    </source>
</evidence>
<dbReference type="RefSeq" id="WP_367921471.1">
    <property type="nucleotide sequence ID" value="NZ_BAABAC010000043.1"/>
</dbReference>
<organism evidence="8 9">
    <name type="scientific">Nocardioides ginsengisoli</name>
    <dbReference type="NCBI Taxonomy" id="363868"/>
    <lineage>
        <taxon>Bacteria</taxon>
        <taxon>Bacillati</taxon>
        <taxon>Actinomycetota</taxon>
        <taxon>Actinomycetes</taxon>
        <taxon>Propionibacteriales</taxon>
        <taxon>Nocardioidaceae</taxon>
        <taxon>Nocardioides</taxon>
    </lineage>
</organism>
<protein>
    <submittedName>
        <fullName evidence="8">Cytochrome c oxidase assembly protein</fullName>
    </submittedName>
</protein>
<accession>A0ABW3VV85</accession>
<dbReference type="InterPro" id="IPR019108">
    <property type="entry name" value="Caa3_assmbl_CtaG-rel"/>
</dbReference>
<evidence type="ECO:0000256" key="6">
    <source>
        <dbReference type="SAM" id="Phobius"/>
    </source>
</evidence>
<feature type="transmembrane region" description="Helical" evidence="6">
    <location>
        <begin position="264"/>
        <end position="285"/>
    </location>
</feature>
<feature type="transmembrane region" description="Helical" evidence="6">
    <location>
        <begin position="389"/>
        <end position="408"/>
    </location>
</feature>
<keyword evidence="5 6" id="KW-0472">Membrane</keyword>
<dbReference type="EMBL" id="JBHTLX010000004">
    <property type="protein sequence ID" value="MFD1246624.1"/>
    <property type="molecule type" value="Genomic_DNA"/>
</dbReference>
<dbReference type="Pfam" id="PF05425">
    <property type="entry name" value="CopD"/>
    <property type="match status" value="1"/>
</dbReference>
<feature type="transmembrane region" description="Helical" evidence="6">
    <location>
        <begin position="297"/>
        <end position="322"/>
    </location>
</feature>
<evidence type="ECO:0000313" key="9">
    <source>
        <dbReference type="Proteomes" id="UP001597229"/>
    </source>
</evidence>
<keyword evidence="9" id="KW-1185">Reference proteome</keyword>
<reference evidence="9" key="1">
    <citation type="journal article" date="2019" name="Int. J. Syst. Evol. Microbiol.">
        <title>The Global Catalogue of Microorganisms (GCM) 10K type strain sequencing project: providing services to taxonomists for standard genome sequencing and annotation.</title>
        <authorList>
            <consortium name="The Broad Institute Genomics Platform"/>
            <consortium name="The Broad Institute Genome Sequencing Center for Infectious Disease"/>
            <person name="Wu L."/>
            <person name="Ma J."/>
        </authorList>
    </citation>
    <scope>NUCLEOTIDE SEQUENCE [LARGE SCALE GENOMIC DNA]</scope>
    <source>
        <strain evidence="9">CCUG 52478</strain>
    </source>
</reference>
<comment type="caution">
    <text evidence="8">The sequence shown here is derived from an EMBL/GenBank/DDBJ whole genome shotgun (WGS) entry which is preliminary data.</text>
</comment>
<keyword evidence="4 6" id="KW-1133">Transmembrane helix</keyword>
<evidence type="ECO:0000256" key="1">
    <source>
        <dbReference type="ARBA" id="ARBA00004651"/>
    </source>
</evidence>
<feature type="transmembrane region" description="Helical" evidence="6">
    <location>
        <begin position="140"/>
        <end position="158"/>
    </location>
</feature>
<dbReference type="PANTHER" id="PTHR34820">
    <property type="entry name" value="INNER MEMBRANE PROTEIN YEBZ"/>
    <property type="match status" value="1"/>
</dbReference>
<evidence type="ECO:0000256" key="4">
    <source>
        <dbReference type="ARBA" id="ARBA00022989"/>
    </source>
</evidence>
<evidence type="ECO:0000256" key="3">
    <source>
        <dbReference type="ARBA" id="ARBA00022692"/>
    </source>
</evidence>
<feature type="transmembrane region" description="Helical" evidence="6">
    <location>
        <begin position="476"/>
        <end position="496"/>
    </location>
</feature>
<proteinExistence type="predicted"/>
<feature type="transmembrane region" description="Helical" evidence="6">
    <location>
        <begin position="192"/>
        <end position="219"/>
    </location>
</feature>
<feature type="transmembrane region" description="Helical" evidence="6">
    <location>
        <begin position="53"/>
        <end position="74"/>
    </location>
</feature>
<gene>
    <name evidence="8" type="ORF">ACFQ3F_02370</name>
</gene>
<evidence type="ECO:0000313" key="8">
    <source>
        <dbReference type="EMBL" id="MFD1246624.1"/>
    </source>
</evidence>
<dbReference type="PANTHER" id="PTHR34820:SF4">
    <property type="entry name" value="INNER MEMBRANE PROTEIN YEBZ"/>
    <property type="match status" value="1"/>
</dbReference>
<dbReference type="InterPro" id="IPR008457">
    <property type="entry name" value="Cu-R_CopD_dom"/>
</dbReference>
<name>A0ABW3VV85_9ACTN</name>
<feature type="transmembrane region" description="Helical" evidence="6">
    <location>
        <begin position="592"/>
        <end position="614"/>
    </location>
</feature>
<dbReference type="InterPro" id="IPR032694">
    <property type="entry name" value="CopC/D"/>
</dbReference>
<feature type="transmembrane region" description="Helical" evidence="6">
    <location>
        <begin position="95"/>
        <end position="112"/>
    </location>
</feature>
<keyword evidence="2" id="KW-1003">Cell membrane</keyword>
<dbReference type="Pfam" id="PF09678">
    <property type="entry name" value="Caa3_CtaG"/>
    <property type="match status" value="1"/>
</dbReference>